<sequence>MKSSLQGKLERVSTLLEHASSLASVDRLRAGPFPTAQEAAPIYSCISELLAEGQRIDAEIQRLHILHEEMNTQLRVVQSMVAPIRRLPNEILSEILTLVVCSRCPHERARAARDVAAVCTIWRATARDTRCLWTCVNLSAVATTALERRLDLHSTLSNGLLLHVCQTPGIPADAQLHHLLALLTAYTMRWNQLSLYIKDSLCLGEAMPDLPSLVRADIVLFSGDPSRVLWVLRGAPALQSLSINLQYPNRISPRIFVPALPCLTALNFVTDIIFSSERYILPVLRGCATTLQQLVLSYRDGTTSLPSEGPSTLFPALLSLEMHYSAPRILALMDTPVLETIAIRNYTDRNTPIGASLRHILELSTPRIRTLELHGVYGSAPGSEEFIFCLERLDGLTTLVVADTWQEHMMMNWPILARMTCSDYRPPILPALTTLSLHYGRTEHRVPDEFARVLRVMLRSRSSRRVVYGRTVEALHHVDTDLWDDYIDLEVGSVDA</sequence>
<dbReference type="SUPFAM" id="SSF52047">
    <property type="entry name" value="RNI-like"/>
    <property type="match status" value="1"/>
</dbReference>
<accession>A0A550CG49</accession>
<dbReference type="AlphaFoldDB" id="A0A550CG49"/>
<evidence type="ECO:0000313" key="1">
    <source>
        <dbReference type="EMBL" id="TRM63775.1"/>
    </source>
</evidence>
<keyword evidence="2" id="KW-1185">Reference proteome</keyword>
<dbReference type="Proteomes" id="UP000320762">
    <property type="component" value="Unassembled WGS sequence"/>
</dbReference>
<proteinExistence type="predicted"/>
<dbReference type="OrthoDB" id="3229088at2759"/>
<gene>
    <name evidence="1" type="ORF">BD626DRAFT_629570</name>
</gene>
<dbReference type="EMBL" id="VDMD01000008">
    <property type="protein sequence ID" value="TRM63775.1"/>
    <property type="molecule type" value="Genomic_DNA"/>
</dbReference>
<protein>
    <submittedName>
        <fullName evidence="1">Uncharacterized protein</fullName>
    </submittedName>
</protein>
<organism evidence="1 2">
    <name type="scientific">Schizophyllum amplum</name>
    <dbReference type="NCBI Taxonomy" id="97359"/>
    <lineage>
        <taxon>Eukaryota</taxon>
        <taxon>Fungi</taxon>
        <taxon>Dikarya</taxon>
        <taxon>Basidiomycota</taxon>
        <taxon>Agaricomycotina</taxon>
        <taxon>Agaricomycetes</taxon>
        <taxon>Agaricomycetidae</taxon>
        <taxon>Agaricales</taxon>
        <taxon>Schizophyllaceae</taxon>
        <taxon>Schizophyllum</taxon>
    </lineage>
</organism>
<reference evidence="1 2" key="1">
    <citation type="journal article" date="2019" name="New Phytol.">
        <title>Comparative genomics reveals unique wood-decay strategies and fruiting body development in the Schizophyllaceae.</title>
        <authorList>
            <person name="Almasi E."/>
            <person name="Sahu N."/>
            <person name="Krizsan K."/>
            <person name="Balint B."/>
            <person name="Kovacs G.M."/>
            <person name="Kiss B."/>
            <person name="Cseklye J."/>
            <person name="Drula E."/>
            <person name="Henrissat B."/>
            <person name="Nagy I."/>
            <person name="Chovatia M."/>
            <person name="Adam C."/>
            <person name="LaButti K."/>
            <person name="Lipzen A."/>
            <person name="Riley R."/>
            <person name="Grigoriev I.V."/>
            <person name="Nagy L.G."/>
        </authorList>
    </citation>
    <scope>NUCLEOTIDE SEQUENCE [LARGE SCALE GENOMIC DNA]</scope>
    <source>
        <strain evidence="1 2">NL-1724</strain>
    </source>
</reference>
<evidence type="ECO:0000313" key="2">
    <source>
        <dbReference type="Proteomes" id="UP000320762"/>
    </source>
</evidence>
<name>A0A550CG49_9AGAR</name>
<comment type="caution">
    <text evidence="1">The sequence shown here is derived from an EMBL/GenBank/DDBJ whole genome shotgun (WGS) entry which is preliminary data.</text>
</comment>